<dbReference type="SMART" id="SM00382">
    <property type="entry name" value="AAA"/>
    <property type="match status" value="2"/>
</dbReference>
<dbReference type="PANTHER" id="PTHR43392:SF2">
    <property type="entry name" value="AAA-TYPE ATPASE FAMILY PROTEIN _ ANKYRIN REPEAT FAMILY PROTEIN"/>
    <property type="match status" value="1"/>
</dbReference>
<keyword evidence="6" id="KW-1185">Reference proteome</keyword>
<dbReference type="Proteomes" id="UP001580407">
    <property type="component" value="Unassembled WGS sequence"/>
</dbReference>
<dbReference type="Pfam" id="PF13229">
    <property type="entry name" value="Beta_helix"/>
    <property type="match status" value="2"/>
</dbReference>
<dbReference type="Pfam" id="PF17866">
    <property type="entry name" value="AAA_lid_6"/>
    <property type="match status" value="2"/>
</dbReference>
<evidence type="ECO:0000259" key="4">
    <source>
        <dbReference type="SMART" id="SM00382"/>
    </source>
</evidence>
<dbReference type="InterPro" id="IPR003959">
    <property type="entry name" value="ATPase_AAA_core"/>
</dbReference>
<dbReference type="InterPro" id="IPR012334">
    <property type="entry name" value="Pectin_lyas_fold"/>
</dbReference>
<dbReference type="CDD" id="cd00009">
    <property type="entry name" value="AAA"/>
    <property type="match status" value="1"/>
</dbReference>
<keyword evidence="3" id="KW-0067">ATP-binding</keyword>
<dbReference type="InterPro" id="IPR050773">
    <property type="entry name" value="CbxX/CfxQ_RuBisCO_ESX"/>
</dbReference>
<dbReference type="PANTHER" id="PTHR43392">
    <property type="entry name" value="AAA-TYPE ATPASE FAMILY PROTEIN / ANKYRIN REPEAT FAMILY PROTEIN"/>
    <property type="match status" value="1"/>
</dbReference>
<dbReference type="Pfam" id="PF00004">
    <property type="entry name" value="AAA"/>
    <property type="match status" value="2"/>
</dbReference>
<comment type="similarity">
    <text evidence="1">Belongs to the CbxX/CfxQ family.</text>
</comment>
<dbReference type="InterPro" id="IPR000641">
    <property type="entry name" value="CbxX/CfxQ"/>
</dbReference>
<comment type="caution">
    <text evidence="5">The sequence shown here is derived from an EMBL/GenBank/DDBJ whole genome shotgun (WGS) entry which is preliminary data.</text>
</comment>
<gene>
    <name evidence="5" type="ORF">ACE3NQ_23870</name>
</gene>
<accession>A0ABV5BE19</accession>
<dbReference type="RefSeq" id="WP_375527678.1">
    <property type="nucleotide sequence ID" value="NZ_JBHILM010000033.1"/>
</dbReference>
<dbReference type="PRINTS" id="PR00819">
    <property type="entry name" value="CBXCFQXSUPER"/>
</dbReference>
<dbReference type="Gene3D" id="3.40.50.300">
    <property type="entry name" value="P-loop containing nucleotide triphosphate hydrolases"/>
    <property type="match status" value="2"/>
</dbReference>
<keyword evidence="2" id="KW-0547">Nucleotide-binding</keyword>
<evidence type="ECO:0000313" key="5">
    <source>
        <dbReference type="EMBL" id="MFB5683957.1"/>
    </source>
</evidence>
<evidence type="ECO:0000256" key="3">
    <source>
        <dbReference type="ARBA" id="ARBA00022840"/>
    </source>
</evidence>
<sequence length="1022" mass="114586">MSRKREITVSKGFFSRFKTIGDAIAAASPGTVIYIEPGVYEENLFINKPLELIGKGRPEDVVISGNTMNEDTTIDVFADHVRISGLTILQKGKSIEKDFYYSAVDLGEGSVLIENCTIISAHGNGIHVMSEGSQPTIQHCKIYNSAGHGIYVQIFGNITVIDCEIYNNQQNGIMFDSGGTGVFENCHIYGNRLANIHISNESDPEIIGCKIYASGEYGVCVSNKALGTFTNCDIYDNRCSNVLIEDEGDPEFTYCNIYNSNEHGVYSYGGWGTFDHCDIYGNRSSNIMIETEAEPTIRNSKIYNSEENGVEVDEEGYGTFENCEIYSNGREYHNVAIFGGGNPVFRDCIIYDSEDCNIWIDDRGLGLFENCEIYDCNSPNIIIENEGNPQIKGCKIYNSTTCGVWVLNNGRGRLANCDIYDTETPIISEEGLLEVLDSSENKITESTTPSKSPNEQAVSADLSAILEELNSLIGLDNVKEQIAKIVEFTKFNKELASFGIAGTDAKSAVSHTVLYGNPGTGKTTVARMLGQIYKAMGLLSSGHLVQVNREKLVGEYIGTTAPKTKKKIEEAIGGVLFIDEAYELTNKGLDRDFGPEAVAVILEEMENRRGEFMVVVAGYEGEMERFTESNPGLKSRFTQYFHLKDYTPDELARIAQKMAKDQNRQLSPEAERLLHKQFTFLWRKRDKFFANARTVRNYIDGMMQAQAQRCMQIPKEQWTKELILTLSPEDVKAVLPQEEAPAYLLPINEEHLAEALQQLNRMVGISRIKAEIEKLITLVRYYREEGRDVSELSPHTLLVGNPGTGKTEIARIIAQIYEALGILERGDLVEVKRENLVSPYPGESERLISEYIDRAMGGTLFIDEAYQLTQYGPQDPGHTVIEVLLKRMEDDRGEFIVLAAGYKEHMEQFLDSNPGLSRRFNRVLEFEDYTPSELLKISELMLSDRGYRLSDGARSVLFGCYEEAYAQRDQSFGNAGYARNMVNEMISNIDYRVAKMPKEQRTQEIRQTIQAEDLNLIFPPAL</sequence>
<dbReference type="EMBL" id="JBHILM010000033">
    <property type="protein sequence ID" value="MFB5683957.1"/>
    <property type="molecule type" value="Genomic_DNA"/>
</dbReference>
<dbReference type="InterPro" id="IPR003593">
    <property type="entry name" value="AAA+_ATPase"/>
</dbReference>
<dbReference type="InterPro" id="IPR027417">
    <property type="entry name" value="P-loop_NTPase"/>
</dbReference>
<dbReference type="InterPro" id="IPR011050">
    <property type="entry name" value="Pectin_lyase_fold/virulence"/>
</dbReference>
<organism evidence="5 6">
    <name type="scientific">Paenibacillus terreus</name>
    <dbReference type="NCBI Taxonomy" id="1387834"/>
    <lineage>
        <taxon>Bacteria</taxon>
        <taxon>Bacillati</taxon>
        <taxon>Bacillota</taxon>
        <taxon>Bacilli</taxon>
        <taxon>Bacillales</taxon>
        <taxon>Paenibacillaceae</taxon>
        <taxon>Paenibacillus</taxon>
    </lineage>
</organism>
<evidence type="ECO:0000256" key="1">
    <source>
        <dbReference type="ARBA" id="ARBA00010378"/>
    </source>
</evidence>
<evidence type="ECO:0000313" key="6">
    <source>
        <dbReference type="Proteomes" id="UP001580407"/>
    </source>
</evidence>
<dbReference type="InterPro" id="IPR041627">
    <property type="entry name" value="AAA_lid_6"/>
</dbReference>
<dbReference type="Gene3D" id="1.10.8.60">
    <property type="match status" value="2"/>
</dbReference>
<dbReference type="InterPro" id="IPR039448">
    <property type="entry name" value="Beta_helix"/>
</dbReference>
<dbReference type="SUPFAM" id="SSF51126">
    <property type="entry name" value="Pectin lyase-like"/>
    <property type="match status" value="2"/>
</dbReference>
<feature type="domain" description="AAA+ ATPase" evidence="4">
    <location>
        <begin position="792"/>
        <end position="930"/>
    </location>
</feature>
<evidence type="ECO:0000256" key="2">
    <source>
        <dbReference type="ARBA" id="ARBA00022741"/>
    </source>
</evidence>
<reference evidence="5 6" key="1">
    <citation type="submission" date="2024-09" db="EMBL/GenBank/DDBJ databases">
        <authorList>
            <person name="Ruan L."/>
        </authorList>
    </citation>
    <scope>NUCLEOTIDE SEQUENCE [LARGE SCALE GENOMIC DNA]</scope>
    <source>
        <strain evidence="5 6">D33</strain>
    </source>
</reference>
<proteinExistence type="inferred from homology"/>
<dbReference type="SUPFAM" id="SSF52540">
    <property type="entry name" value="P-loop containing nucleoside triphosphate hydrolases"/>
    <property type="match status" value="2"/>
</dbReference>
<name>A0ABV5BE19_9BACL</name>
<feature type="domain" description="AAA+ ATPase" evidence="4">
    <location>
        <begin position="508"/>
        <end position="647"/>
    </location>
</feature>
<dbReference type="Gene3D" id="2.160.20.10">
    <property type="entry name" value="Single-stranded right-handed beta-helix, Pectin lyase-like"/>
    <property type="match status" value="3"/>
</dbReference>
<dbReference type="InterPro" id="IPR006626">
    <property type="entry name" value="PbH1"/>
</dbReference>
<dbReference type="SMART" id="SM00710">
    <property type="entry name" value="PbH1"/>
    <property type="match status" value="13"/>
</dbReference>
<protein>
    <submittedName>
        <fullName evidence="5">Right-handed parallel beta-helix repeat-containing protein</fullName>
    </submittedName>
</protein>